<name>A0A397RVN6_9MOLU</name>
<keyword evidence="2" id="KW-0436">Ligase</keyword>
<reference evidence="2 3" key="1">
    <citation type="submission" date="2018-08" db="EMBL/GenBank/DDBJ databases">
        <title>Genomic Encyclopedia of Archaeal and Bacterial Type Strains, Phase II (KMG-II): from individual species to whole genera.</title>
        <authorList>
            <person name="Goeker M."/>
        </authorList>
    </citation>
    <scope>NUCLEOTIDE SEQUENCE [LARGE SCALE GENOMIC DNA]</scope>
    <source>
        <strain evidence="2 3">ATCC 27112</strain>
    </source>
</reference>
<organism evidence="2 3">
    <name type="scientific">Anaeroplasma bactoclasticum</name>
    <dbReference type="NCBI Taxonomy" id="2088"/>
    <lineage>
        <taxon>Bacteria</taxon>
        <taxon>Bacillati</taxon>
        <taxon>Mycoplasmatota</taxon>
        <taxon>Mollicutes</taxon>
        <taxon>Anaeroplasmatales</taxon>
        <taxon>Anaeroplasmataceae</taxon>
        <taxon>Anaeroplasma</taxon>
    </lineage>
</organism>
<keyword evidence="1" id="KW-0472">Membrane</keyword>
<comment type="caution">
    <text evidence="2">The sequence shown here is derived from an EMBL/GenBank/DDBJ whole genome shotgun (WGS) entry which is preliminary data.</text>
</comment>
<keyword evidence="1" id="KW-0812">Transmembrane</keyword>
<evidence type="ECO:0000313" key="3">
    <source>
        <dbReference type="Proteomes" id="UP000266506"/>
    </source>
</evidence>
<dbReference type="EMBL" id="QXEV01000002">
    <property type="protein sequence ID" value="RIA78410.1"/>
    <property type="molecule type" value="Genomic_DNA"/>
</dbReference>
<feature type="transmembrane region" description="Helical" evidence="1">
    <location>
        <begin position="246"/>
        <end position="266"/>
    </location>
</feature>
<feature type="transmembrane region" description="Helical" evidence="1">
    <location>
        <begin position="302"/>
        <end position="324"/>
    </location>
</feature>
<feature type="transmembrane region" description="Helical" evidence="1">
    <location>
        <begin position="173"/>
        <end position="198"/>
    </location>
</feature>
<dbReference type="Proteomes" id="UP000266506">
    <property type="component" value="Unassembled WGS sequence"/>
</dbReference>
<dbReference type="AlphaFoldDB" id="A0A397RVN6"/>
<feature type="transmembrane region" description="Helical" evidence="1">
    <location>
        <begin position="117"/>
        <end position="136"/>
    </location>
</feature>
<proteinExistence type="predicted"/>
<accession>A0A397RVN6</accession>
<keyword evidence="3" id="KW-1185">Reference proteome</keyword>
<feature type="transmembrane region" description="Helical" evidence="1">
    <location>
        <begin position="272"/>
        <end position="290"/>
    </location>
</feature>
<dbReference type="PANTHER" id="PTHR37422">
    <property type="entry name" value="TEICHURONIC ACID BIOSYNTHESIS PROTEIN TUAE"/>
    <property type="match status" value="1"/>
</dbReference>
<evidence type="ECO:0000256" key="1">
    <source>
        <dbReference type="SAM" id="Phobius"/>
    </source>
</evidence>
<keyword evidence="1" id="KW-1133">Transmembrane helix</keyword>
<feature type="transmembrane region" description="Helical" evidence="1">
    <location>
        <begin position="43"/>
        <end position="71"/>
    </location>
</feature>
<dbReference type="InParanoid" id="A0A397RVN6"/>
<feature type="transmembrane region" description="Helical" evidence="1">
    <location>
        <begin position="83"/>
        <end position="105"/>
    </location>
</feature>
<feature type="transmembrane region" description="Helical" evidence="1">
    <location>
        <begin position="20"/>
        <end position="36"/>
    </location>
</feature>
<feature type="transmembrane region" description="Helical" evidence="1">
    <location>
        <begin position="222"/>
        <end position="239"/>
    </location>
</feature>
<feature type="transmembrane region" description="Helical" evidence="1">
    <location>
        <begin position="410"/>
        <end position="427"/>
    </location>
</feature>
<dbReference type="RefSeq" id="WP_119015530.1">
    <property type="nucleotide sequence ID" value="NZ_QXEV01000002.1"/>
</dbReference>
<dbReference type="PANTHER" id="PTHR37422:SF13">
    <property type="entry name" value="LIPOPOLYSACCHARIDE BIOSYNTHESIS PROTEIN PA4999-RELATED"/>
    <property type="match status" value="1"/>
</dbReference>
<dbReference type="GO" id="GO:0016874">
    <property type="term" value="F:ligase activity"/>
    <property type="evidence" value="ECO:0007669"/>
    <property type="project" value="UniProtKB-KW"/>
</dbReference>
<protein>
    <submittedName>
        <fullName evidence="2">O-antigen ligase</fullName>
    </submittedName>
</protein>
<sequence>MIKEKWEAISNNFKRFSKTTYFIIMLSLLTLFSYFLDITAVGYITFTVILFLLLLFDCDFSSFIPMIFLWFGGYRTNTWQIPSPPFVIVLIMYGICLILFIYRIIKNYKIYYKRLKKDYIFISLVLILVSMALSLINTPDLALSGLGISHFIIILLSYTLIKMTVEINDKSRNFIIKSILITGLMISIQAFSTLILALNSGDDFYSVLCNRELNLGYMHPNHYAAFLNIGCILAVYYFCKNRESIFKRIIATTCLLVFSFISLLTASRGGGVTYAITIVLVVVVYLTYTLRIKKYNMLKDLYYLIPFFVLGITGIIVLGCNGILGDIIHRFLNSGSSLSGRDSLYLIAIEKFKLHSLIGNGVYTTRLYFSVWNYHNYILQMLGTCGALGLLAFLFYLYASITRSLRWRSYSVFSLIVILYFLIHGLFDTTYFHHLLMPIILALQAVEYENNINLFEIQYSDILIRNNNPLVEL</sequence>
<feature type="transmembrane region" description="Helical" evidence="1">
    <location>
        <begin position="142"/>
        <end position="161"/>
    </location>
</feature>
<feature type="transmembrane region" description="Helical" evidence="1">
    <location>
        <begin position="377"/>
        <end position="398"/>
    </location>
</feature>
<evidence type="ECO:0000313" key="2">
    <source>
        <dbReference type="EMBL" id="RIA78410.1"/>
    </source>
</evidence>
<dbReference type="OrthoDB" id="384103at2"/>
<dbReference type="InterPro" id="IPR051533">
    <property type="entry name" value="WaaL-like"/>
</dbReference>
<gene>
    <name evidence="2" type="ORF">EI71_00362</name>
</gene>